<dbReference type="PANTHER" id="PTHR36510:SF1">
    <property type="entry name" value="GLUTAMATE--CYSTEINE LIGASE 2-RELATED"/>
    <property type="match status" value="1"/>
</dbReference>
<reference evidence="5 6" key="1">
    <citation type="submission" date="2006-05" db="EMBL/GenBank/DDBJ databases">
        <authorList>
            <person name="King G."/>
            <person name="Ferriera S."/>
            <person name="Johnson J."/>
            <person name="Kravitz S."/>
            <person name="Beeson K."/>
            <person name="Sutton G."/>
            <person name="Rogers Y.-H."/>
            <person name="Friedman R."/>
            <person name="Frazier M."/>
            <person name="Venter J.C."/>
        </authorList>
    </citation>
    <scope>NUCLEOTIDE SEQUENCE [LARGE SCALE GENOMIC DNA]</scope>
    <source>
        <strain evidence="6">ATCC 25650 / DSM 13394 / JCM 20685 / NBRC 16684 / NCIMB 2208 / IAM 12614 / B1</strain>
    </source>
</reference>
<dbReference type="NCBIfam" id="TIGR02050">
    <property type="entry name" value="gshA_cyan_rel"/>
    <property type="match status" value="1"/>
</dbReference>
<dbReference type="GO" id="GO:0042398">
    <property type="term" value="P:modified amino acid biosynthetic process"/>
    <property type="evidence" value="ECO:0007669"/>
    <property type="project" value="InterPro"/>
</dbReference>
<name>A0NQJ1_ROSAI</name>
<dbReference type="InterPro" id="IPR011793">
    <property type="entry name" value="YbdK"/>
</dbReference>
<dbReference type="InterPro" id="IPR050141">
    <property type="entry name" value="GCL_type2/YbdK_subfam"/>
</dbReference>
<evidence type="ECO:0000256" key="2">
    <source>
        <dbReference type="ARBA" id="ARBA00022741"/>
    </source>
</evidence>
<dbReference type="SUPFAM" id="SSF55931">
    <property type="entry name" value="Glutamine synthetase/guanido kinase"/>
    <property type="match status" value="1"/>
</dbReference>
<organism evidence="5 6">
    <name type="scientific">Roseibium aggregatum (strain ATCC 25650 / DSM 13394 / JCM 20685 / NBRC 16684 / NCIMB 2208 / IAM 12614 / B1)</name>
    <name type="common">Stappia aggregata</name>
    <dbReference type="NCBI Taxonomy" id="384765"/>
    <lineage>
        <taxon>Bacteria</taxon>
        <taxon>Pseudomonadati</taxon>
        <taxon>Pseudomonadota</taxon>
        <taxon>Alphaproteobacteria</taxon>
        <taxon>Hyphomicrobiales</taxon>
        <taxon>Stappiaceae</taxon>
        <taxon>Roseibium</taxon>
    </lineage>
</organism>
<evidence type="ECO:0000313" key="6">
    <source>
        <dbReference type="Proteomes" id="UP000004848"/>
    </source>
</evidence>
<protein>
    <recommendedName>
        <fullName evidence="4">Putative glutamate--cysteine ligase 2</fullName>
        <ecNumber evidence="4">6.3.2.2</ecNumber>
    </recommendedName>
    <alternativeName>
        <fullName evidence="4">Gamma-glutamylcysteine synthetase 2</fullName>
        <shortName evidence="4">GCS 2</shortName>
        <shortName evidence="4">Gamma-GCS 2</shortName>
    </alternativeName>
</protein>
<gene>
    <name evidence="5" type="ORF">SIAM614_13578</name>
</gene>
<dbReference type="Proteomes" id="UP000004848">
    <property type="component" value="Unassembled WGS sequence"/>
</dbReference>
<dbReference type="GO" id="GO:0004357">
    <property type="term" value="F:glutamate-cysteine ligase activity"/>
    <property type="evidence" value="ECO:0007669"/>
    <property type="project" value="UniProtKB-EC"/>
</dbReference>
<keyword evidence="1 4" id="KW-0436">Ligase</keyword>
<evidence type="ECO:0000256" key="1">
    <source>
        <dbReference type="ARBA" id="ARBA00022598"/>
    </source>
</evidence>
<dbReference type="GO" id="GO:0005524">
    <property type="term" value="F:ATP binding"/>
    <property type="evidence" value="ECO:0007669"/>
    <property type="project" value="UniProtKB-KW"/>
</dbReference>
<keyword evidence="2 4" id="KW-0547">Nucleotide-binding</keyword>
<proteinExistence type="inferred from homology"/>
<evidence type="ECO:0000313" key="5">
    <source>
        <dbReference type="EMBL" id="EAV45049.1"/>
    </source>
</evidence>
<dbReference type="Gene3D" id="3.30.590.20">
    <property type="match status" value="1"/>
</dbReference>
<dbReference type="EC" id="6.3.2.2" evidence="4"/>
<comment type="similarity">
    <text evidence="4">Belongs to the glutamate--cysteine ligase type 2 family. YbdK subfamily.</text>
</comment>
<accession>A0NQJ1</accession>
<keyword evidence="3 4" id="KW-0067">ATP-binding</keyword>
<dbReference type="PANTHER" id="PTHR36510">
    <property type="entry name" value="GLUTAMATE--CYSTEINE LIGASE 2-RELATED"/>
    <property type="match status" value="1"/>
</dbReference>
<dbReference type="EMBL" id="AAUW01000004">
    <property type="protein sequence ID" value="EAV45049.1"/>
    <property type="molecule type" value="Genomic_DNA"/>
</dbReference>
<comment type="function">
    <text evidence="4">ATP-dependent carboxylate-amine ligase which exhibits weak glutamate--cysteine ligase activity.</text>
</comment>
<dbReference type="eggNOG" id="COG2170">
    <property type="taxonomic scope" value="Bacteria"/>
</dbReference>
<sequence>MTGRRSFPEALFMKEPSFTIGVEEEYLLVDKSTRKLASSPPPELFKACESALEGRVSPEFLKCQIEVGTPVCSSLQEVRSELGLLRKTIAREAAAFNLAPIASSTHPFAEWTDQPRTDKERYNEIARSMQVVVKRMVICGMHVHIGIEDEELRIELFNQLAYFLPHLLALSTSSPFWRGRNTGLKSYRLSVFNEMPRTGLPPRFNSYFDYLHTVDILVRAGAIEDATKIWWDLRPSDRFPTLEMRITDVCPLLDDAIAIAATFRCLCRMLYRLRRVNQGWRQYSRFLLAENRWQAQRHGSTARLIDFGLNETAAFPEMIGELIELIQPDAVHFGCEADVEHLREIATRGTSAERQLKLVGDIPEDGQIPQDTLERVVDQLMAETQQGL</sequence>
<dbReference type="NCBIfam" id="NF010039">
    <property type="entry name" value="PRK13515.1"/>
    <property type="match status" value="1"/>
</dbReference>
<dbReference type="InterPro" id="IPR006336">
    <property type="entry name" value="GCS2"/>
</dbReference>
<dbReference type="HAMAP" id="MF_01609">
    <property type="entry name" value="Glu_cys_ligase_2"/>
    <property type="match status" value="1"/>
</dbReference>
<dbReference type="InterPro" id="IPR014746">
    <property type="entry name" value="Gln_synth/guanido_kin_cat_dom"/>
</dbReference>
<evidence type="ECO:0000256" key="3">
    <source>
        <dbReference type="ARBA" id="ARBA00022840"/>
    </source>
</evidence>
<comment type="catalytic activity">
    <reaction evidence="4">
        <text>L-cysteine + L-glutamate + ATP = gamma-L-glutamyl-L-cysteine + ADP + phosphate + H(+)</text>
        <dbReference type="Rhea" id="RHEA:13285"/>
        <dbReference type="ChEBI" id="CHEBI:15378"/>
        <dbReference type="ChEBI" id="CHEBI:29985"/>
        <dbReference type="ChEBI" id="CHEBI:30616"/>
        <dbReference type="ChEBI" id="CHEBI:35235"/>
        <dbReference type="ChEBI" id="CHEBI:43474"/>
        <dbReference type="ChEBI" id="CHEBI:58173"/>
        <dbReference type="ChEBI" id="CHEBI:456216"/>
        <dbReference type="EC" id="6.3.2.2"/>
    </reaction>
</comment>
<evidence type="ECO:0000256" key="4">
    <source>
        <dbReference type="HAMAP-Rule" id="MF_01609"/>
    </source>
</evidence>
<dbReference type="AlphaFoldDB" id="A0NQJ1"/>
<dbReference type="Pfam" id="PF04107">
    <property type="entry name" value="GCS2"/>
    <property type="match status" value="1"/>
</dbReference>
<comment type="caution">
    <text evidence="5">The sequence shown here is derived from an EMBL/GenBank/DDBJ whole genome shotgun (WGS) entry which is preliminary data.</text>
</comment>